<feature type="transmembrane region" description="Helical" evidence="4">
    <location>
        <begin position="284"/>
        <end position="302"/>
    </location>
</feature>
<name>A0A9W8CM00_9FUNG</name>
<sequence>MSDTEDTVLKTSAEKQQSAPGDHVATENASAIKPPHNLDSKFGWLVVFGSFFNLMLSIGTTTTYGVYLQEYKLVEFPNVSSSFLSWIGTLQFVMMCFFGIGVGVLCEHVDTRILSAFGAIVSGVALIIASFCNSPWKLLLTQGILFGFGASFVYVTGLTLPPQWFAKYRAFATGIAIAGSGIGGLWLSFATHAIITNISWKWALRITGLIIIGVCGPISLLMKTRVKPAKREKIIDISVLHDKRFIFLFFGALLGASGFYVPFFFMPSYAVIVLDKSDNWGTNIASIMNGASIAGRVLMGLVGDHIGALNTLCIATLLSCLSILVLWLPFKTVGTLVSAAVIFGIFSGAIVSMIPVVTANLFGVKCLPSVMGLLMIGYAAGGLISSPPAGHMLDTYGHGTDFSNLIIYAGVLLAVSFVLELVLRVILSRTLLKKF</sequence>
<accession>A0A9W8CM00</accession>
<dbReference type="CDD" id="cd17352">
    <property type="entry name" value="MFS_MCT_SLC16"/>
    <property type="match status" value="1"/>
</dbReference>
<dbReference type="InterPro" id="IPR050327">
    <property type="entry name" value="Proton-linked_MCT"/>
</dbReference>
<proteinExistence type="inferred from homology"/>
<evidence type="ECO:0000256" key="1">
    <source>
        <dbReference type="ARBA" id="ARBA00004141"/>
    </source>
</evidence>
<dbReference type="InterPro" id="IPR036259">
    <property type="entry name" value="MFS_trans_sf"/>
</dbReference>
<feature type="region of interest" description="Disordered" evidence="3">
    <location>
        <begin position="1"/>
        <end position="26"/>
    </location>
</feature>
<dbReference type="InterPro" id="IPR020846">
    <property type="entry name" value="MFS_dom"/>
</dbReference>
<dbReference type="GO" id="GO:0016020">
    <property type="term" value="C:membrane"/>
    <property type="evidence" value="ECO:0007669"/>
    <property type="project" value="UniProtKB-SubCell"/>
</dbReference>
<dbReference type="GO" id="GO:0022857">
    <property type="term" value="F:transmembrane transporter activity"/>
    <property type="evidence" value="ECO:0007669"/>
    <property type="project" value="InterPro"/>
</dbReference>
<protein>
    <recommendedName>
        <fullName evidence="5">Major facilitator superfamily (MFS) profile domain-containing protein</fullName>
    </recommendedName>
</protein>
<feature type="transmembrane region" description="Helical" evidence="4">
    <location>
        <begin position="309"/>
        <end position="330"/>
    </location>
</feature>
<dbReference type="EMBL" id="JANBOH010000039">
    <property type="protein sequence ID" value="KAJ1647109.1"/>
    <property type="molecule type" value="Genomic_DNA"/>
</dbReference>
<feature type="transmembrane region" description="Helical" evidence="4">
    <location>
        <begin position="83"/>
        <end position="106"/>
    </location>
</feature>
<feature type="transmembrane region" description="Helical" evidence="4">
    <location>
        <begin position="170"/>
        <end position="190"/>
    </location>
</feature>
<dbReference type="PANTHER" id="PTHR11360">
    <property type="entry name" value="MONOCARBOXYLATE TRANSPORTER"/>
    <property type="match status" value="1"/>
</dbReference>
<evidence type="ECO:0000313" key="6">
    <source>
        <dbReference type="EMBL" id="KAJ1647109.1"/>
    </source>
</evidence>
<dbReference type="SUPFAM" id="SSF103473">
    <property type="entry name" value="MFS general substrate transporter"/>
    <property type="match status" value="1"/>
</dbReference>
<feature type="domain" description="Major facilitator superfamily (MFS) profile" evidence="5">
    <location>
        <begin position="42"/>
        <end position="428"/>
    </location>
</feature>
<keyword evidence="7" id="KW-1185">Reference proteome</keyword>
<dbReference type="Proteomes" id="UP001145021">
    <property type="component" value="Unassembled WGS sequence"/>
</dbReference>
<keyword evidence="4" id="KW-0472">Membrane</keyword>
<feature type="transmembrane region" description="Helical" evidence="4">
    <location>
        <begin position="405"/>
        <end position="427"/>
    </location>
</feature>
<dbReference type="Pfam" id="PF07690">
    <property type="entry name" value="MFS_1"/>
    <property type="match status" value="1"/>
</dbReference>
<dbReference type="PANTHER" id="PTHR11360:SF284">
    <property type="entry name" value="EG:103B4.3 PROTEIN-RELATED"/>
    <property type="match status" value="1"/>
</dbReference>
<feature type="transmembrane region" description="Helical" evidence="4">
    <location>
        <begin position="113"/>
        <end position="132"/>
    </location>
</feature>
<reference evidence="6" key="1">
    <citation type="submission" date="2022-07" db="EMBL/GenBank/DDBJ databases">
        <title>Phylogenomic reconstructions and comparative analyses of Kickxellomycotina fungi.</title>
        <authorList>
            <person name="Reynolds N.K."/>
            <person name="Stajich J.E."/>
            <person name="Barry K."/>
            <person name="Grigoriev I.V."/>
            <person name="Crous P."/>
            <person name="Smith M.E."/>
        </authorList>
    </citation>
    <scope>NUCLEOTIDE SEQUENCE</scope>
    <source>
        <strain evidence="6">NBRC 105413</strain>
    </source>
</reference>
<feature type="transmembrane region" description="Helical" evidence="4">
    <location>
        <begin position="42"/>
        <end position="63"/>
    </location>
</feature>
<keyword evidence="4" id="KW-0812">Transmembrane</keyword>
<evidence type="ECO:0000256" key="4">
    <source>
        <dbReference type="SAM" id="Phobius"/>
    </source>
</evidence>
<evidence type="ECO:0000256" key="3">
    <source>
        <dbReference type="SAM" id="MobiDB-lite"/>
    </source>
</evidence>
<feature type="transmembrane region" description="Helical" evidence="4">
    <location>
        <begin position="366"/>
        <end position="385"/>
    </location>
</feature>
<comment type="caution">
    <text evidence="6">The sequence shown here is derived from an EMBL/GenBank/DDBJ whole genome shotgun (WGS) entry which is preliminary data.</text>
</comment>
<feature type="transmembrane region" description="Helical" evidence="4">
    <location>
        <begin position="245"/>
        <end position="272"/>
    </location>
</feature>
<dbReference type="PROSITE" id="PS50850">
    <property type="entry name" value="MFS"/>
    <property type="match status" value="1"/>
</dbReference>
<evidence type="ECO:0000256" key="2">
    <source>
        <dbReference type="ARBA" id="ARBA00006727"/>
    </source>
</evidence>
<dbReference type="Gene3D" id="1.20.1250.20">
    <property type="entry name" value="MFS general substrate transporter like domains"/>
    <property type="match status" value="1"/>
</dbReference>
<feature type="transmembrane region" description="Helical" evidence="4">
    <location>
        <begin position="138"/>
        <end position="158"/>
    </location>
</feature>
<comment type="similarity">
    <text evidence="2">Belongs to the major facilitator superfamily. Monocarboxylate porter (TC 2.A.1.13) family.</text>
</comment>
<dbReference type="InterPro" id="IPR011701">
    <property type="entry name" value="MFS"/>
</dbReference>
<keyword evidence="4" id="KW-1133">Transmembrane helix</keyword>
<organism evidence="6 7">
    <name type="scientific">Coemansia asiatica</name>
    <dbReference type="NCBI Taxonomy" id="1052880"/>
    <lineage>
        <taxon>Eukaryota</taxon>
        <taxon>Fungi</taxon>
        <taxon>Fungi incertae sedis</taxon>
        <taxon>Zoopagomycota</taxon>
        <taxon>Kickxellomycotina</taxon>
        <taxon>Kickxellomycetes</taxon>
        <taxon>Kickxellales</taxon>
        <taxon>Kickxellaceae</taxon>
        <taxon>Coemansia</taxon>
    </lineage>
</organism>
<comment type="subcellular location">
    <subcellularLocation>
        <location evidence="1">Membrane</location>
        <topology evidence="1">Multi-pass membrane protein</topology>
    </subcellularLocation>
</comment>
<feature type="transmembrane region" description="Helical" evidence="4">
    <location>
        <begin position="202"/>
        <end position="224"/>
    </location>
</feature>
<evidence type="ECO:0000259" key="5">
    <source>
        <dbReference type="PROSITE" id="PS50850"/>
    </source>
</evidence>
<evidence type="ECO:0000313" key="7">
    <source>
        <dbReference type="Proteomes" id="UP001145021"/>
    </source>
</evidence>
<feature type="transmembrane region" description="Helical" evidence="4">
    <location>
        <begin position="336"/>
        <end position="359"/>
    </location>
</feature>
<dbReference type="AlphaFoldDB" id="A0A9W8CM00"/>
<gene>
    <name evidence="6" type="ORF">LPJ64_001504</name>
</gene>